<evidence type="ECO:0000313" key="1">
    <source>
        <dbReference type="EMBL" id="SLN38403.1"/>
    </source>
</evidence>
<dbReference type="EMBL" id="FWFP01000004">
    <property type="protein sequence ID" value="SLN38403.1"/>
    <property type="molecule type" value="Genomic_DNA"/>
</dbReference>
<gene>
    <name evidence="1" type="ORF">RUM8411_01693</name>
</gene>
<sequence>MARGSQLARGSIAGPICTPGEVAKQRAFFWRLDDQKLEGFGAEGRRRQAGCVQNSVELAVRNFAVRVKNLGCVAKVEGIDDLGLNIVVVDEVFHGNGLRFVDEPYLRLSARRHYLRLSTMIIPPFKRMAQIRSA</sequence>
<keyword evidence="2" id="KW-1185">Reference proteome</keyword>
<evidence type="ECO:0000313" key="2">
    <source>
        <dbReference type="Proteomes" id="UP000193778"/>
    </source>
</evidence>
<organism evidence="1 2">
    <name type="scientific">Ruegeria meonggei</name>
    <dbReference type="NCBI Taxonomy" id="1446476"/>
    <lineage>
        <taxon>Bacteria</taxon>
        <taxon>Pseudomonadati</taxon>
        <taxon>Pseudomonadota</taxon>
        <taxon>Alphaproteobacteria</taxon>
        <taxon>Rhodobacterales</taxon>
        <taxon>Roseobacteraceae</taxon>
        <taxon>Ruegeria</taxon>
    </lineage>
</organism>
<accession>A0A1X6Z1U8</accession>
<name>A0A1X6Z1U8_9RHOB</name>
<reference evidence="2" key="1">
    <citation type="submission" date="2017-03" db="EMBL/GenBank/DDBJ databases">
        <authorList>
            <person name="Rodrigo-Torres L."/>
            <person name="Arahal R.D."/>
            <person name="Lucena T."/>
        </authorList>
    </citation>
    <scope>NUCLEOTIDE SEQUENCE [LARGE SCALE GENOMIC DNA]</scope>
    <source>
        <strain evidence="2">CECT 8411</strain>
    </source>
</reference>
<proteinExistence type="predicted"/>
<protein>
    <submittedName>
        <fullName evidence="1">Uncharacterized protein</fullName>
    </submittedName>
</protein>
<dbReference type="Proteomes" id="UP000193778">
    <property type="component" value="Unassembled WGS sequence"/>
</dbReference>
<dbReference type="AlphaFoldDB" id="A0A1X6Z1U8"/>